<sequence length="1859" mass="204210">MESYIRESKKLTFKGSKGKKLLRYVDICLNNKALHDSHIVELVKILKKYIKVVYNNYYCLNIDLSENYITCTGLKTLLKFILSYSENVGVHILKLYKNNIKDDGVSLIKQLVYVQKIPMEELHLSHNFVQDNTCKELLLSFVQAKKENNYVYPRYEKYQNSYKHLQIPVWIRLEYNCIQNPKEILKEVEEFAKKKRGYKSNLIICAALKSDKRCCPYKCLNATARNTPIMHVYMFIHQKDNPSQAISANGKVIKEEKKRELSTPSEVTDAGKHSSGNVEQKGGANEEEEDQEVGLPSKGDANGEMQSGGTKSTVKGLSKGVSKSAAKGGLAKAGDTVAGSTENTAKSKGRNDKTSVVRKRSGNSGKRHIKGSLLHDVSADEEDDDDNYDEETEEELDDEVEEEEEDDEDGDDSSEEETESDDDDTDHDSDDDDYDYARKKVLKTGAKKGQKGKEKNGQLSDAAVLYAKKNGTIAGMQKDGRDEEDDDNDDEGEDESSNVTDPTPKKEEKKKKKKKKKKKEKTAVSPLEGGHEQQKENDNDNGGGDVDDDDDTFRMKRGQLGSMGDPLGLNNCGEEDDMTPEFTPQQNDHMNFMNDTVSSLPLYIILDCTAVLDMKELWKDNSFLPFSFPGLLYLYNNKLLRSNADRAKGVNNGATSSEDMQNDAFICLMCSYVANELKLVCQKSEIIRQKMVNLKLNIWDKLSELGVIEFLSVPKDFKEKKKNFLNSSFLTEAQIKLANEYYDISQETLQMIQFSILWSTYIYKIGNREIIIKNDAKEINKGDVKKSRKTIFTEVLYLTSSPNIYSFFEYLYGEDMNMILPLCVTVNQINKYIHDEYSYVVELLSSGRAVEDKSGKFLLDKAFFKTFIRDKYARYLPEGEDIATGTTGGKTKKKKGATPNRANRNDKLSPGGKRSDNECIKTNVGIGGDPLNSNAYDYYDITSVKSFSNENISKLCQLEGQLEGQLDGSIQGGPLGVVGINGANKGVKSNMGGRTSGEDTPKGGAEKGNTVAAMYASGMDPNSVANNLGMMMMTQAGDSEKDNPTMGTPQGGKENKRSLYSMLVNAFNGKKKGAQKGAEGINGTDKTGSNIFTGAGTSQSQTVRDNVDLLNSHSHASVSADSQEVHVEGRRRENNQNDGNSTNNAATRTQQNMHNSKGKNTSTDLIDQLMHGGSATAAVTNGSVAGQQVNIPADGKAAYINSNNNSGSSVPPAHSTIRGNSGNAVGAGLGGVNFPINAAEMGTLPNITTQGNAKESERNAVEKRIGSDLLNVNDVELNNFIGSVPKSFNDSLSMYLDSSNRNDNCYDSIMRGENMTPFFNQNLLKEEAAHIRTEEHTKLNEIKNVFDLYKVDILNTSLLLEEMILNENVCKYIPSELYNKILRCYERLDCLLAGLNRVGNVSAMGGISPMDGMGGMSGMNQDILSEDFKSYWDYAFSKNESNPLSVSAKDLMTSSGAKVNLNGGAPPVQEDFIDGGRNINGNKNGNVSSTMFYNTMNGNRGSSSAMKSSMLNASSHSANAGMGGGSGPILASHLNGQNNGAVTQKKSRKKPSMNMNMSMGNGNNVDLGISSIKNNSVQKKYVSGLSDGLDNTSFMNNSPGGNVSGSRNTHMGGNANYNLGQGMPPNRNSSGNQVGARNNGTGSNNAKSKDMKNYNAIPKERNLKSIDMDDYKNVNKMLALGGNAQNVKMNGERSPYDHHVGGSGGNTDTEHREHFPHKINPYNDGSGNGACDSNLLALINMKKNMKNGVNSNVGQKTGTNNGPGNELNGLRNSSYKKMLNNETIGLLNNPGSKNAVNEMNLKYLEVLNSQFNFSSRENRKNDCDPNALNSSMMNFQNDMDKKYKNPLVDLCDKGNVKKL</sequence>
<protein>
    <recommendedName>
        <fullName evidence="4">Asparagine-rich protein</fullName>
    </recommendedName>
</protein>
<feature type="region of interest" description="Disordered" evidence="1">
    <location>
        <begin position="1622"/>
        <end position="1650"/>
    </location>
</feature>
<evidence type="ECO:0000313" key="3">
    <source>
        <dbReference type="Proteomes" id="UP000092716"/>
    </source>
</evidence>
<feature type="compositionally biased region" description="Basic and acidic residues" evidence="1">
    <location>
        <begin position="903"/>
        <end position="916"/>
    </location>
</feature>
<organism evidence="2 3">
    <name type="scientific">Plasmodium coatneyi</name>
    <dbReference type="NCBI Taxonomy" id="208452"/>
    <lineage>
        <taxon>Eukaryota</taxon>
        <taxon>Sar</taxon>
        <taxon>Alveolata</taxon>
        <taxon>Apicomplexa</taxon>
        <taxon>Aconoidasida</taxon>
        <taxon>Haemosporida</taxon>
        <taxon>Plasmodiidae</taxon>
        <taxon>Plasmodium</taxon>
    </lineage>
</organism>
<dbReference type="VEuPathDB" id="PlasmoDB:PCOAH_00003510"/>
<dbReference type="Gene3D" id="3.80.10.10">
    <property type="entry name" value="Ribonuclease Inhibitor"/>
    <property type="match status" value="1"/>
</dbReference>
<feature type="compositionally biased region" description="Basic and acidic residues" evidence="1">
    <location>
        <begin position="1123"/>
        <end position="1135"/>
    </location>
</feature>
<feature type="compositionally biased region" description="Polar residues" evidence="1">
    <location>
        <begin position="1113"/>
        <end position="1122"/>
    </location>
</feature>
<feature type="compositionally biased region" description="Basic residues" evidence="1">
    <location>
        <begin position="508"/>
        <end position="520"/>
    </location>
</feature>
<feature type="compositionally biased region" description="Basic and acidic residues" evidence="1">
    <location>
        <begin position="529"/>
        <end position="538"/>
    </location>
</feature>
<feature type="region of interest" description="Disordered" evidence="1">
    <location>
        <begin position="1113"/>
        <end position="1161"/>
    </location>
</feature>
<dbReference type="RefSeq" id="XP_019912707.1">
    <property type="nucleotide sequence ID" value="XM_020057166.1"/>
</dbReference>
<feature type="region of interest" description="Disordered" evidence="1">
    <location>
        <begin position="883"/>
        <end position="916"/>
    </location>
</feature>
<accession>A0A1B1DTD1</accession>
<reference evidence="3" key="1">
    <citation type="submission" date="2016-06" db="EMBL/GenBank/DDBJ databases">
        <title>First high quality genome sequence of Plasmodium coatneyi using continuous long reads from single molecule, real-time sequencing.</title>
        <authorList>
            <person name="Chien J.-T."/>
            <person name="Pakala S.B."/>
            <person name="Geraldo J.A."/>
            <person name="Lapp S.A."/>
            <person name="Barnwell J.W."/>
            <person name="Kissinger J.C."/>
            <person name="Galinski M.R."/>
            <person name="Humphrey J.C."/>
        </authorList>
    </citation>
    <scope>NUCLEOTIDE SEQUENCE [LARGE SCALE GENOMIC DNA]</scope>
    <source>
        <strain evidence="3">Hackeri</strain>
    </source>
</reference>
<evidence type="ECO:0000313" key="2">
    <source>
        <dbReference type="EMBL" id="ANQ06012.1"/>
    </source>
</evidence>
<proteinExistence type="predicted"/>
<feature type="compositionally biased region" description="Low complexity" evidence="1">
    <location>
        <begin position="311"/>
        <end position="334"/>
    </location>
</feature>
<feature type="compositionally biased region" description="Basic residues" evidence="1">
    <location>
        <begin position="356"/>
        <end position="370"/>
    </location>
</feature>
<feature type="region of interest" description="Disordered" evidence="1">
    <location>
        <begin position="1072"/>
        <end position="1099"/>
    </location>
</feature>
<feature type="compositionally biased region" description="Acidic residues" evidence="1">
    <location>
        <begin position="482"/>
        <end position="496"/>
    </location>
</feature>
<dbReference type="KEGG" id="pcot:PCOAH_00003510"/>
<keyword evidence="3" id="KW-1185">Reference proteome</keyword>
<dbReference type="GeneID" id="30907071"/>
<dbReference type="EMBL" id="CP016240">
    <property type="protein sequence ID" value="ANQ06012.1"/>
    <property type="molecule type" value="Genomic_DNA"/>
</dbReference>
<feature type="region of interest" description="Disordered" evidence="1">
    <location>
        <begin position="470"/>
        <end position="568"/>
    </location>
</feature>
<feature type="compositionally biased region" description="Polar residues" evidence="1">
    <location>
        <begin position="1136"/>
        <end position="1161"/>
    </location>
</feature>
<dbReference type="InterPro" id="IPR032675">
    <property type="entry name" value="LRR_dom_sf"/>
</dbReference>
<evidence type="ECO:0000256" key="1">
    <source>
        <dbReference type="SAM" id="MobiDB-lite"/>
    </source>
</evidence>
<dbReference type="Proteomes" id="UP000092716">
    <property type="component" value="Chromosome 2"/>
</dbReference>
<feature type="region of interest" description="Disordered" evidence="1">
    <location>
        <begin position="255"/>
        <end position="437"/>
    </location>
</feature>
<feature type="compositionally biased region" description="Acidic residues" evidence="1">
    <location>
        <begin position="379"/>
        <end position="434"/>
    </location>
</feature>
<evidence type="ECO:0008006" key="4">
    <source>
        <dbReference type="Google" id="ProtNLM"/>
    </source>
</evidence>
<feature type="compositionally biased region" description="Polar residues" evidence="1">
    <location>
        <begin position="1626"/>
        <end position="1646"/>
    </location>
</feature>
<dbReference type="OrthoDB" id="431154at2759"/>
<dbReference type="SUPFAM" id="SSF52047">
    <property type="entry name" value="RNI-like"/>
    <property type="match status" value="1"/>
</dbReference>
<gene>
    <name evidence="2" type="ORF">PCOAH_00003510</name>
</gene>
<name>A0A1B1DTD1_9APIC</name>
<feature type="compositionally biased region" description="Polar residues" evidence="1">
    <location>
        <begin position="1084"/>
        <end position="1099"/>
    </location>
</feature>